<dbReference type="InterPro" id="IPR022782">
    <property type="entry name" value="AIP3-like_C"/>
</dbReference>
<comment type="caution">
    <text evidence="4">The sequence shown here is derived from an EMBL/GenBank/DDBJ whole genome shotgun (WGS) entry which is preliminary data.</text>
</comment>
<dbReference type="Pfam" id="PF03915">
    <property type="entry name" value="AIP3"/>
    <property type="match status" value="1"/>
</dbReference>
<dbReference type="Pfam" id="PF23153">
    <property type="entry name" value="Aip3p_Bud6_N"/>
    <property type="match status" value="1"/>
</dbReference>
<feature type="compositionally biased region" description="Polar residues" evidence="2">
    <location>
        <begin position="27"/>
        <end position="43"/>
    </location>
</feature>
<name>J6EQC0_TRIAS</name>
<feature type="compositionally biased region" description="Pro residues" evidence="2">
    <location>
        <begin position="10"/>
        <end position="19"/>
    </location>
</feature>
<feature type="domain" description="Actin interacting protein 3 C-terminal" evidence="3">
    <location>
        <begin position="500"/>
        <end position="927"/>
    </location>
</feature>
<dbReference type="PANTHER" id="PTHR22741:SF10">
    <property type="entry name" value="COILED-COIL DOMAIN-CONTAINING PROTEIN CG32809"/>
    <property type="match status" value="1"/>
</dbReference>
<dbReference type="Proteomes" id="UP000002748">
    <property type="component" value="Unassembled WGS sequence"/>
</dbReference>
<feature type="compositionally biased region" description="Basic and acidic residues" evidence="2">
    <location>
        <begin position="239"/>
        <end position="251"/>
    </location>
</feature>
<evidence type="ECO:0000313" key="5">
    <source>
        <dbReference type="Proteomes" id="UP000002748"/>
    </source>
</evidence>
<feature type="region of interest" description="Disordered" evidence="2">
    <location>
        <begin position="378"/>
        <end position="424"/>
    </location>
</feature>
<dbReference type="GO" id="GO:0005737">
    <property type="term" value="C:cytoplasm"/>
    <property type="evidence" value="ECO:0007669"/>
    <property type="project" value="TreeGrafter"/>
</dbReference>
<dbReference type="OrthoDB" id="783096at2759"/>
<dbReference type="GO" id="GO:0030010">
    <property type="term" value="P:establishment of cell polarity"/>
    <property type="evidence" value="ECO:0007669"/>
    <property type="project" value="TreeGrafter"/>
</dbReference>
<feature type="compositionally biased region" description="Low complexity" evidence="2">
    <location>
        <begin position="480"/>
        <end position="489"/>
    </location>
</feature>
<feature type="compositionally biased region" description="Polar residues" evidence="2">
    <location>
        <begin position="378"/>
        <end position="399"/>
    </location>
</feature>
<gene>
    <name evidence="4" type="ORF">A1Q1_04740</name>
</gene>
<feature type="region of interest" description="Disordered" evidence="2">
    <location>
        <begin position="907"/>
        <end position="971"/>
    </location>
</feature>
<dbReference type="Gene3D" id="1.20.58.1540">
    <property type="entry name" value="Actin interacting protein 3, C-terminal domain"/>
    <property type="match status" value="1"/>
</dbReference>
<dbReference type="AlphaFoldDB" id="J6EQC0"/>
<evidence type="ECO:0000259" key="3">
    <source>
        <dbReference type="SMART" id="SM00806"/>
    </source>
</evidence>
<feature type="compositionally biased region" description="Polar residues" evidence="2">
    <location>
        <begin position="309"/>
        <end position="319"/>
    </location>
</feature>
<sequence>MSRPVISYPIPSPNPPPGAPVDAFDDPQSQQSGLGVNNGSSREGSGHARSVSGQTRGPASTLDSFITRLLVVTKQLLQGLEQWSQRQLTEEDVRTAQYRNYANSFSDLDSVPNDLRVILERALGEEPSTETLNMYLPDIRAIIFNLLSGLKNKQIAYKRLIADRNQPDVFTASSSRPASKPVEADPSRSAPSSNKSDRTASPVPVPAVPLPAAALAERNQQRPNRPAPPDAFRPPRSRSAQDSHSSHEPSTRRTSMSSEASKHRSSQMKPAGARPLIRTPPTADRYSRDAGVSRFSDDSDTAESRRASDASSLHNSMSLRSPPAIPPPTLPTIPTSPPLPTLNLPPDHIAADPSNDAAVALQRSDALERRASKRFSSYTFNKMVPTSSPSAKRASTSGSPPRPARRSDRLPAVIEDRRPPLPDLAKSLEMVRKASSSPKPAIPTLETIPASPSIGISLESQQKLSSGSGSESAATKFKSTQDSLGGTLLSSSSPTSITAYLQLGRQVKKTAIDLPTDMSTLKLLFMERFEYDPGMEDFPNVYIRDNKTGVQYELEDLKDLQEGSVLTLDIEPLDQVKQHFDLTFASLSAEIKELKSALTQPKRLSTAQPLTNSLLSVSPSQPRLPLGTPDQTMVINSSPRSPEVEISTPTAPDANLRAHYDEVQSLRRDLAIMRQLHLDFINQTKESFSTLREQNTAMREVVKTKMGGSRALLDNSKSKLEAQCQDTIQSVEEVSDIIDGAREDALRRGITPSKSKMGKIREDLTKATALVETFTTDVAAAEPTWRATWLTELQRVTEEQRLLAYQNKLAADLKNDIKDATEMLDNVQAFVDQRKAGGRANQNRFMPSSPDEGGGGITNLLMEIRTKEADPSQRLRAIEEQQRARERELATRTDEFQNELSGFVAGKKLKKTGGTDEAERVRQRRQEQTLRRMLSGDIPGETAGVLATPQRRAASDGGTRNPAPSGGPPQQ</sequence>
<keyword evidence="1" id="KW-0175">Coiled coil</keyword>
<proteinExistence type="predicted"/>
<dbReference type="RefSeq" id="XP_014178453.1">
    <property type="nucleotide sequence ID" value="XM_014322978.1"/>
</dbReference>
<dbReference type="InterPro" id="IPR051825">
    <property type="entry name" value="SRCIN1"/>
</dbReference>
<reference evidence="4 5" key="1">
    <citation type="journal article" date="2012" name="Eukaryot. Cell">
        <title>Draft genome sequence of CBS 2479, the standard type strain of Trichosporon asahii.</title>
        <authorList>
            <person name="Yang R.Y."/>
            <person name="Li H.T."/>
            <person name="Zhu H."/>
            <person name="Zhou G.P."/>
            <person name="Wang M."/>
            <person name="Wang L."/>
        </authorList>
    </citation>
    <scope>NUCLEOTIDE SEQUENCE [LARGE SCALE GENOMIC DNA]</scope>
    <source>
        <strain evidence="5">ATCC 90039 / CBS 2479 / JCM 2466 / KCTC 7840 / NCYC 2677 / UAMH 7654</strain>
    </source>
</reference>
<organism evidence="4 5">
    <name type="scientific">Trichosporon asahii var. asahii (strain ATCC 90039 / CBS 2479 / JCM 2466 / KCTC 7840 / NBRC 103889/ NCYC 2677 / UAMH 7654)</name>
    <name type="common">Yeast</name>
    <dbReference type="NCBI Taxonomy" id="1186058"/>
    <lineage>
        <taxon>Eukaryota</taxon>
        <taxon>Fungi</taxon>
        <taxon>Dikarya</taxon>
        <taxon>Basidiomycota</taxon>
        <taxon>Agaricomycotina</taxon>
        <taxon>Tremellomycetes</taxon>
        <taxon>Trichosporonales</taxon>
        <taxon>Trichosporonaceae</taxon>
        <taxon>Trichosporon</taxon>
    </lineage>
</organism>
<dbReference type="KEGG" id="tasa:A1Q1_04740"/>
<accession>J6EQC0</accession>
<dbReference type="VEuPathDB" id="FungiDB:A1Q1_04740"/>
<feature type="region of interest" description="Disordered" evidence="2">
    <location>
        <begin position="459"/>
        <end position="489"/>
    </location>
</feature>
<evidence type="ECO:0000313" key="4">
    <source>
        <dbReference type="EMBL" id="EJT46669.1"/>
    </source>
</evidence>
<dbReference type="SMART" id="SM00806">
    <property type="entry name" value="AIP3"/>
    <property type="match status" value="1"/>
</dbReference>
<feature type="compositionally biased region" description="Pro residues" evidence="2">
    <location>
        <begin position="323"/>
        <end position="340"/>
    </location>
</feature>
<feature type="compositionally biased region" description="Basic and acidic residues" evidence="2">
    <location>
        <begin position="405"/>
        <end position="420"/>
    </location>
</feature>
<protein>
    <submittedName>
        <fullName evidence="4">Cytoskeletal regulatory protein binding protein</fullName>
    </submittedName>
</protein>
<evidence type="ECO:0000256" key="2">
    <source>
        <dbReference type="SAM" id="MobiDB-lite"/>
    </source>
</evidence>
<dbReference type="HOGENOM" id="CLU_005287_0_0_1"/>
<dbReference type="PANTHER" id="PTHR22741">
    <property type="entry name" value="P140CAP/SNIP-RELATED"/>
    <property type="match status" value="1"/>
</dbReference>
<feature type="region of interest" description="Disordered" evidence="2">
    <location>
        <begin position="170"/>
        <end position="361"/>
    </location>
</feature>
<feature type="region of interest" description="Disordered" evidence="2">
    <location>
        <begin position="1"/>
        <end position="58"/>
    </location>
</feature>
<dbReference type="GO" id="GO:0005519">
    <property type="term" value="F:cytoskeletal regulatory protein binding"/>
    <property type="evidence" value="ECO:0007669"/>
    <property type="project" value="InterPro"/>
</dbReference>
<feature type="compositionally biased region" description="Polar residues" evidence="2">
    <location>
        <begin position="459"/>
        <end position="473"/>
    </location>
</feature>
<dbReference type="GO" id="GO:0051286">
    <property type="term" value="C:cell tip"/>
    <property type="evidence" value="ECO:0007669"/>
    <property type="project" value="TreeGrafter"/>
</dbReference>
<dbReference type="EMBL" id="ALBS01000281">
    <property type="protein sequence ID" value="EJT46669.1"/>
    <property type="molecule type" value="Genomic_DNA"/>
</dbReference>
<dbReference type="InterPro" id="IPR005613">
    <property type="entry name" value="AIP3_C"/>
</dbReference>
<dbReference type="GeneID" id="25988252"/>
<evidence type="ECO:0000256" key="1">
    <source>
        <dbReference type="ARBA" id="ARBA00023054"/>
    </source>
</evidence>
<feature type="compositionally biased region" description="Basic and acidic residues" evidence="2">
    <location>
        <begin position="913"/>
        <end position="930"/>
    </location>
</feature>
<dbReference type="InterPro" id="IPR056279">
    <property type="entry name" value="Aip3p_Bud6_N"/>
</dbReference>
<feature type="compositionally biased region" description="Low complexity" evidence="2">
    <location>
        <begin position="210"/>
        <end position="224"/>
    </location>
</feature>